<dbReference type="EMBL" id="ACJM01000008">
    <property type="protein sequence ID" value="EEG77312.1"/>
    <property type="molecule type" value="Genomic_DNA"/>
</dbReference>
<feature type="domain" description="MobA-like NTP transferase" evidence="1">
    <location>
        <begin position="4"/>
        <end position="163"/>
    </location>
</feature>
<dbReference type="STRING" id="555088.DealDRAFT_1769"/>
<comment type="caution">
    <text evidence="2">The sequence shown here is derived from an EMBL/GenBank/DDBJ whole genome shotgun (WGS) entry which is preliminary data.</text>
</comment>
<sequence>MIAAIVLAAGTSSRLKRPKQLLDYQGRPLIRHAVETVVNSNVEQVLVVVGAASEEVSAALQGLPVQIVKNKAYACGQSTSVRAGLKALAQDSPPEGVLFALGDQPLVTGKTIDILLAAFKHQRGIVVPYHEETPGNPVIFAKQFLPYFNSLRGDVGGRQLIKRFNKEVHRVDVEDPGVVFDIDNWEDYEKLKGS</sequence>
<dbReference type="InterPro" id="IPR025877">
    <property type="entry name" value="MobA-like_NTP_Trfase"/>
</dbReference>
<dbReference type="Gene3D" id="3.90.550.10">
    <property type="entry name" value="Spore Coat Polysaccharide Biosynthesis Protein SpsA, Chain A"/>
    <property type="match status" value="1"/>
</dbReference>
<reference evidence="2 3" key="1">
    <citation type="submission" date="2009-02" db="EMBL/GenBank/DDBJ databases">
        <title>Sequencing of the draft genome and assembly of Dethiobacter alkaliphilus AHT 1.</title>
        <authorList>
            <consortium name="US DOE Joint Genome Institute (JGI-PGF)"/>
            <person name="Lucas S."/>
            <person name="Copeland A."/>
            <person name="Lapidus A."/>
            <person name="Glavina del Rio T."/>
            <person name="Dalin E."/>
            <person name="Tice H."/>
            <person name="Bruce D."/>
            <person name="Goodwin L."/>
            <person name="Pitluck S."/>
            <person name="Larimer F."/>
            <person name="Land M.L."/>
            <person name="Hauser L."/>
            <person name="Muyzer G."/>
        </authorList>
    </citation>
    <scope>NUCLEOTIDE SEQUENCE [LARGE SCALE GENOMIC DNA]</scope>
    <source>
        <strain evidence="2 3">AHT 1</strain>
    </source>
</reference>
<dbReference type="Proteomes" id="UP000006443">
    <property type="component" value="Unassembled WGS sequence"/>
</dbReference>
<dbReference type="CDD" id="cd04182">
    <property type="entry name" value="GT_2_like_f"/>
    <property type="match status" value="1"/>
</dbReference>
<dbReference type="InterPro" id="IPR029044">
    <property type="entry name" value="Nucleotide-diphossugar_trans"/>
</dbReference>
<dbReference type="Pfam" id="PF12804">
    <property type="entry name" value="NTP_transf_3"/>
    <property type="match status" value="1"/>
</dbReference>
<accession>C0GH10</accession>
<evidence type="ECO:0000313" key="2">
    <source>
        <dbReference type="EMBL" id="EEG77312.1"/>
    </source>
</evidence>
<dbReference type="SUPFAM" id="SSF53448">
    <property type="entry name" value="Nucleotide-diphospho-sugar transferases"/>
    <property type="match status" value="1"/>
</dbReference>
<evidence type="ECO:0000259" key="1">
    <source>
        <dbReference type="Pfam" id="PF12804"/>
    </source>
</evidence>
<dbReference type="RefSeq" id="WP_008516697.1">
    <property type="nucleotide sequence ID" value="NZ_ACJM01000008.1"/>
</dbReference>
<name>C0GH10_DETAL</name>
<proteinExistence type="predicted"/>
<dbReference type="AlphaFoldDB" id="C0GH10"/>
<gene>
    <name evidence="2" type="ORF">DealDRAFT_1769</name>
</gene>
<protein>
    <submittedName>
        <fullName evidence="2">4-diphosphocytidyl-2C-methyl-D-erythritol synthase</fullName>
    </submittedName>
</protein>
<dbReference type="PANTHER" id="PTHR43777:SF1">
    <property type="entry name" value="MOLYBDENUM COFACTOR CYTIDYLYLTRANSFERASE"/>
    <property type="match status" value="1"/>
</dbReference>
<dbReference type="OrthoDB" id="9797742at2"/>
<dbReference type="PANTHER" id="PTHR43777">
    <property type="entry name" value="MOLYBDENUM COFACTOR CYTIDYLYLTRANSFERASE"/>
    <property type="match status" value="1"/>
</dbReference>
<keyword evidence="3" id="KW-1185">Reference proteome</keyword>
<organism evidence="2 3">
    <name type="scientific">Dethiobacter alkaliphilus AHT 1</name>
    <dbReference type="NCBI Taxonomy" id="555088"/>
    <lineage>
        <taxon>Bacteria</taxon>
        <taxon>Bacillati</taxon>
        <taxon>Bacillota</taxon>
        <taxon>Dethiobacteria</taxon>
        <taxon>Dethiobacterales</taxon>
        <taxon>Dethiobacteraceae</taxon>
        <taxon>Dethiobacter</taxon>
    </lineage>
</organism>
<evidence type="ECO:0000313" key="3">
    <source>
        <dbReference type="Proteomes" id="UP000006443"/>
    </source>
</evidence>
<dbReference type="GO" id="GO:0016779">
    <property type="term" value="F:nucleotidyltransferase activity"/>
    <property type="evidence" value="ECO:0007669"/>
    <property type="project" value="UniProtKB-ARBA"/>
</dbReference>
<dbReference type="eggNOG" id="COG2068">
    <property type="taxonomic scope" value="Bacteria"/>
</dbReference>